<dbReference type="EMBL" id="JAHRHJ020000002">
    <property type="protein sequence ID" value="KAH9324068.1"/>
    <property type="molecule type" value="Genomic_DNA"/>
</dbReference>
<evidence type="ECO:0000313" key="1">
    <source>
        <dbReference type="EMBL" id="KAH9324068.1"/>
    </source>
</evidence>
<protein>
    <submittedName>
        <fullName evidence="1">Uncharacterized protein</fullName>
    </submittedName>
</protein>
<reference evidence="1 2" key="1">
    <citation type="journal article" date="2021" name="Nat. Plants">
        <title>The Taxus genome provides insights into paclitaxel biosynthesis.</title>
        <authorList>
            <person name="Xiong X."/>
            <person name="Gou J."/>
            <person name="Liao Q."/>
            <person name="Li Y."/>
            <person name="Zhou Q."/>
            <person name="Bi G."/>
            <person name="Li C."/>
            <person name="Du R."/>
            <person name="Wang X."/>
            <person name="Sun T."/>
            <person name="Guo L."/>
            <person name="Liang H."/>
            <person name="Lu P."/>
            <person name="Wu Y."/>
            <person name="Zhang Z."/>
            <person name="Ro D.K."/>
            <person name="Shang Y."/>
            <person name="Huang S."/>
            <person name="Yan J."/>
        </authorList>
    </citation>
    <scope>NUCLEOTIDE SEQUENCE [LARGE SCALE GENOMIC DNA]</scope>
    <source>
        <strain evidence="1">Ta-2019</strain>
    </source>
</reference>
<keyword evidence="2" id="KW-1185">Reference proteome</keyword>
<name>A0AA38GL08_TAXCH</name>
<gene>
    <name evidence="1" type="ORF">KI387_004246</name>
</gene>
<organism evidence="1 2">
    <name type="scientific">Taxus chinensis</name>
    <name type="common">Chinese yew</name>
    <name type="synonym">Taxus wallichiana var. chinensis</name>
    <dbReference type="NCBI Taxonomy" id="29808"/>
    <lineage>
        <taxon>Eukaryota</taxon>
        <taxon>Viridiplantae</taxon>
        <taxon>Streptophyta</taxon>
        <taxon>Embryophyta</taxon>
        <taxon>Tracheophyta</taxon>
        <taxon>Spermatophyta</taxon>
        <taxon>Pinopsida</taxon>
        <taxon>Pinidae</taxon>
        <taxon>Conifers II</taxon>
        <taxon>Cupressales</taxon>
        <taxon>Taxaceae</taxon>
        <taxon>Taxus</taxon>
    </lineage>
</organism>
<dbReference type="AlphaFoldDB" id="A0AA38GL08"/>
<dbReference type="Proteomes" id="UP000824469">
    <property type="component" value="Unassembled WGS sequence"/>
</dbReference>
<feature type="non-terminal residue" evidence="1">
    <location>
        <position position="149"/>
    </location>
</feature>
<comment type="caution">
    <text evidence="1">The sequence shown here is derived from an EMBL/GenBank/DDBJ whole genome shotgun (WGS) entry which is preliminary data.</text>
</comment>
<accession>A0AA38GL08</accession>
<proteinExistence type="predicted"/>
<evidence type="ECO:0000313" key="2">
    <source>
        <dbReference type="Proteomes" id="UP000824469"/>
    </source>
</evidence>
<sequence>MTLFPSWNSHQQQQYIPPPTCFTNPPNQHFEHIQDQYAYPYEQQCQSQFGYRAFQEQECADNEDHQIQDAGLLEKIQTMEVNIVHSRAQAQMRALGISCGAPCPWVGPFPRHYSPQEKLAFMIAMLPLLAKWIEEIEVYERSIQQPCQR</sequence>